<evidence type="ECO:0000256" key="1">
    <source>
        <dbReference type="SAM" id="SignalP"/>
    </source>
</evidence>
<reference evidence="2 3" key="1">
    <citation type="submission" date="2022-10" db="EMBL/GenBank/DDBJ databases">
        <title>Janthinobacterium sp. hw3 Genome sequencing.</title>
        <authorList>
            <person name="Park S."/>
        </authorList>
    </citation>
    <scope>NUCLEOTIDE SEQUENCE [LARGE SCALE GENOMIC DNA]</scope>
    <source>
        <strain evidence="3">hw3</strain>
    </source>
</reference>
<keyword evidence="1" id="KW-0732">Signal</keyword>
<evidence type="ECO:0000313" key="3">
    <source>
        <dbReference type="Proteomes" id="UP001221208"/>
    </source>
</evidence>
<dbReference type="Proteomes" id="UP001221208">
    <property type="component" value="Unassembled WGS sequence"/>
</dbReference>
<sequence>MSKLIQGLLCAFFVAASSPATATVTAQAEARAGVWTGSLGGQKIVACFSRSGEAAYYYVKHFRNIDLNGADDGSAAWTEGRDYEATGRWQLRSVAPERMEGDWSEVKGKRTLPILLSRGYADKAGNGTCSMRDNALSAAFNGPRLDAQKIVRKAAVFQRRPYVKLSTLEGAIEGLALAETAPRTGAVNQVLAQLLSAAMQRYFECSGPNHDYNSGSTITFWSKDWLSIDESYEGYCGGAYPFHGVHKRSIDLASGKEVDLWSFFKHYNKDGSAVPPDLQKVILGGEGADTTDSDCGPMLLEERYFQAALGEKGMVFSTTFPHVAQACDMDITVPYARLQPFLTEPGRAALSKVRAR</sequence>
<dbReference type="EMBL" id="JAQQXR010000001">
    <property type="protein sequence ID" value="MDC8756160.1"/>
    <property type="molecule type" value="Genomic_DNA"/>
</dbReference>
<gene>
    <name evidence="2" type="ORF">OIK44_00995</name>
</gene>
<evidence type="ECO:0000313" key="2">
    <source>
        <dbReference type="EMBL" id="MDC8756160.1"/>
    </source>
</evidence>
<evidence type="ECO:0008006" key="4">
    <source>
        <dbReference type="Google" id="ProtNLM"/>
    </source>
</evidence>
<protein>
    <recommendedName>
        <fullName evidence="4">DUF3298 domain-containing protein</fullName>
    </recommendedName>
</protein>
<dbReference type="RefSeq" id="WP_273668788.1">
    <property type="nucleotide sequence ID" value="NZ_JAQQXR010000001.1"/>
</dbReference>
<accession>A0ABT5JVF8</accession>
<organism evidence="2 3">
    <name type="scientific">Janthinobacterium fluminis</name>
    <dbReference type="NCBI Taxonomy" id="2987524"/>
    <lineage>
        <taxon>Bacteria</taxon>
        <taxon>Pseudomonadati</taxon>
        <taxon>Pseudomonadota</taxon>
        <taxon>Betaproteobacteria</taxon>
        <taxon>Burkholderiales</taxon>
        <taxon>Oxalobacteraceae</taxon>
        <taxon>Janthinobacterium</taxon>
    </lineage>
</organism>
<comment type="caution">
    <text evidence="2">The sequence shown here is derived from an EMBL/GenBank/DDBJ whole genome shotgun (WGS) entry which is preliminary data.</text>
</comment>
<name>A0ABT5JVF8_9BURK</name>
<feature type="signal peptide" evidence="1">
    <location>
        <begin position="1"/>
        <end position="22"/>
    </location>
</feature>
<keyword evidence="3" id="KW-1185">Reference proteome</keyword>
<feature type="chain" id="PRO_5047491535" description="DUF3298 domain-containing protein" evidence="1">
    <location>
        <begin position="23"/>
        <end position="356"/>
    </location>
</feature>
<proteinExistence type="predicted"/>